<comment type="caution">
    <text evidence="2">The sequence shown here is derived from an EMBL/GenBank/DDBJ whole genome shotgun (WGS) entry which is preliminary data.</text>
</comment>
<feature type="domain" description="Serine aminopeptidase S33" evidence="1">
    <location>
        <begin position="54"/>
        <end position="297"/>
    </location>
</feature>
<evidence type="ECO:0000259" key="1">
    <source>
        <dbReference type="Pfam" id="PF12146"/>
    </source>
</evidence>
<dbReference type="PANTHER" id="PTHR11614">
    <property type="entry name" value="PHOSPHOLIPASE-RELATED"/>
    <property type="match status" value="1"/>
</dbReference>
<organism evidence="2 3">
    <name type="scientific">Corynebacterium zhongnanshanii</name>
    <dbReference type="NCBI Taxonomy" id="2768834"/>
    <lineage>
        <taxon>Bacteria</taxon>
        <taxon>Bacillati</taxon>
        <taxon>Actinomycetota</taxon>
        <taxon>Actinomycetes</taxon>
        <taxon>Mycobacteriales</taxon>
        <taxon>Corynebacteriaceae</taxon>
        <taxon>Corynebacterium</taxon>
    </lineage>
</organism>
<protein>
    <submittedName>
        <fullName evidence="2">Alpha/beta hydrolase</fullName>
    </submittedName>
</protein>
<gene>
    <name evidence="2" type="ORF">F8377_04235</name>
</gene>
<reference evidence="2 3" key="1">
    <citation type="submission" date="2019-10" db="EMBL/GenBank/DDBJ databases">
        <title>Corynebacterium sp novel species isolated from the respiratory tract of Marmot.</title>
        <authorList>
            <person name="Zhang G."/>
        </authorList>
    </citation>
    <scope>NUCLEOTIDE SEQUENCE [LARGE SCALE GENOMIC DNA]</scope>
    <source>
        <strain evidence="2 3">336</strain>
    </source>
</reference>
<dbReference type="EMBL" id="WBZJ01000001">
    <property type="protein sequence ID" value="KAB3523350.1"/>
    <property type="molecule type" value="Genomic_DNA"/>
</dbReference>
<dbReference type="Proteomes" id="UP000436181">
    <property type="component" value="Unassembled WGS sequence"/>
</dbReference>
<accession>A0ABQ6VG16</accession>
<dbReference type="SUPFAM" id="SSF53474">
    <property type="entry name" value="alpha/beta-Hydrolases"/>
    <property type="match status" value="1"/>
</dbReference>
<dbReference type="InterPro" id="IPR022742">
    <property type="entry name" value="Hydrolase_4"/>
</dbReference>
<proteinExistence type="predicted"/>
<dbReference type="GO" id="GO:0016787">
    <property type="term" value="F:hydrolase activity"/>
    <property type="evidence" value="ECO:0007669"/>
    <property type="project" value="UniProtKB-KW"/>
</dbReference>
<name>A0ABQ6VG16_9CORY</name>
<dbReference type="InterPro" id="IPR029058">
    <property type="entry name" value="AB_hydrolase_fold"/>
</dbReference>
<dbReference type="Pfam" id="PF12146">
    <property type="entry name" value="Hydrolase_4"/>
    <property type="match status" value="1"/>
</dbReference>
<dbReference type="InterPro" id="IPR051044">
    <property type="entry name" value="MAG_DAG_Lipase"/>
</dbReference>
<sequence>MTSMITLSELSFEPDELGEGFERAFVELGTDPDGETPIRFTLVRYAPEELDGRPALFFVHGMTDYFFQAHVARYFHELGYAIYGVDLRKCGRSWRPGQTWHHVSSQSLYDAELSLTLRLLADQHPKVVAVGHSTGGLDVTMWAARLRVQDPELHARLSGVMLNSPWFALQFDPVTKAIVSHVFPILAKRAPMLRVPGGINPAYGRSLHASEHGEWDYNLEFKPLEPRPKYVSWLAGVMSEIKELQSGRYDTGVPTLLLCSDNADIILNPAQMRENAHNAHPETEVVVLPGALHDVFLSPEQVRTSALEHAARWLETI</sequence>
<keyword evidence="3" id="KW-1185">Reference proteome</keyword>
<evidence type="ECO:0000313" key="2">
    <source>
        <dbReference type="EMBL" id="KAB3523350.1"/>
    </source>
</evidence>
<keyword evidence="2" id="KW-0378">Hydrolase</keyword>
<dbReference type="Gene3D" id="3.40.50.1820">
    <property type="entry name" value="alpha/beta hydrolase"/>
    <property type="match status" value="1"/>
</dbReference>
<evidence type="ECO:0000313" key="3">
    <source>
        <dbReference type="Proteomes" id="UP000436181"/>
    </source>
</evidence>